<sequence>MFILIGYVYLSGDNPRTEKDESWNPLFSKGAFINELYSYVITVENIFKNGLMPAYWSNLRGLVFNLYLSPYKDLKLRLSYQKMWAIRTPYFPLTAEQLAIDHEAAVLETFWEAMISGKDKNRGQGFTIEGSYKLKPNITGLLKYEYFDPGDFYTSEVKDAKFLRIQLEMKF</sequence>
<protein>
    <recommendedName>
        <fullName evidence="3">Alginate export domain-containing protein</fullName>
    </recommendedName>
</protein>
<accession>A0AAE3P4J7</accession>
<dbReference type="EMBL" id="JAPHEG010000005">
    <property type="protein sequence ID" value="MDF2953905.1"/>
    <property type="molecule type" value="Genomic_DNA"/>
</dbReference>
<name>A0AAE3P4J7_9BACT</name>
<evidence type="ECO:0000313" key="2">
    <source>
        <dbReference type="Proteomes" id="UP001144110"/>
    </source>
</evidence>
<dbReference type="AlphaFoldDB" id="A0AAE3P4J7"/>
<reference evidence="1" key="1">
    <citation type="submission" date="2022-11" db="EMBL/GenBank/DDBJ databases">
        <title>Candidatus Alkanophaga archaea from heated hydrothermal vent sediment oxidize petroleum alkanes.</title>
        <authorList>
            <person name="Zehnle H."/>
            <person name="Laso-Perez R."/>
            <person name="Lipp J."/>
            <person name="Teske A."/>
            <person name="Wegener G."/>
        </authorList>
    </citation>
    <scope>NUCLEOTIDE SEQUENCE</scope>
    <source>
        <strain evidence="1">MCA70</strain>
    </source>
</reference>
<evidence type="ECO:0008006" key="3">
    <source>
        <dbReference type="Google" id="ProtNLM"/>
    </source>
</evidence>
<dbReference type="Proteomes" id="UP001144110">
    <property type="component" value="Unassembled WGS sequence"/>
</dbReference>
<comment type="caution">
    <text evidence="1">The sequence shown here is derived from an EMBL/GenBank/DDBJ whole genome shotgun (WGS) entry which is preliminary data.</text>
</comment>
<proteinExistence type="predicted"/>
<evidence type="ECO:0000313" key="1">
    <source>
        <dbReference type="EMBL" id="MDF2953905.1"/>
    </source>
</evidence>
<organism evidence="1 2">
    <name type="scientific">Candidatus Thermodesulfobacterium syntrophicum</name>
    <dbReference type="NCBI Taxonomy" id="3060442"/>
    <lineage>
        <taxon>Bacteria</taxon>
        <taxon>Pseudomonadati</taxon>
        <taxon>Thermodesulfobacteriota</taxon>
        <taxon>Thermodesulfobacteria</taxon>
        <taxon>Thermodesulfobacteriales</taxon>
        <taxon>Thermodesulfobacteriaceae</taxon>
        <taxon>Thermodesulfobacterium</taxon>
    </lineage>
</organism>
<gene>
    <name evidence="1" type="ORF">OD816_001150</name>
</gene>